<dbReference type="EMBL" id="JAVXUO010001613">
    <property type="protein sequence ID" value="KAK2980671.1"/>
    <property type="molecule type" value="Genomic_DNA"/>
</dbReference>
<evidence type="ECO:0000313" key="2">
    <source>
        <dbReference type="Proteomes" id="UP001187471"/>
    </source>
</evidence>
<proteinExistence type="predicted"/>
<accession>A0AA88UFZ9</accession>
<sequence>MVECLRCRLIISVHVGTKGLTPAGNVSFITADPVLNVASSIPHSVATLLAVNMLSPVINFKVTPAPIQSFKAFFTPGRSELLKPTKPSRISVGGLEVKNSSIDIFLCAKAMQRRPSFAIPSIVCSNSSLSILFMALTIPVVSPSAGTRSPGIKKTTSPTTTLDIGIRCDWPCLTTSTCGIMLLALDSFWNCLSGQKLLIAEMIIIARTAARAIAPFFHPSLRPSFLMPKPIERRAQLRRMRIIGSMRASKANSENVFAAGCFFPYTFEPKAFSLLLMSSSSPLIPSSTLVSSAVATPATPPSSSRDL</sequence>
<dbReference type="Proteomes" id="UP001187471">
    <property type="component" value="Unassembled WGS sequence"/>
</dbReference>
<name>A0AA88UFZ9_9ASTE</name>
<evidence type="ECO:0000313" key="1">
    <source>
        <dbReference type="EMBL" id="KAK2980671.1"/>
    </source>
</evidence>
<reference evidence="1" key="1">
    <citation type="submission" date="2022-12" db="EMBL/GenBank/DDBJ databases">
        <title>Draft genome assemblies for two species of Escallonia (Escalloniales).</title>
        <authorList>
            <person name="Chanderbali A."/>
            <person name="Dervinis C."/>
            <person name="Anghel I."/>
            <person name="Soltis D."/>
            <person name="Soltis P."/>
            <person name="Zapata F."/>
        </authorList>
    </citation>
    <scope>NUCLEOTIDE SEQUENCE</scope>
    <source>
        <strain evidence="1">UCBG92.1500</strain>
        <tissue evidence="1">Leaf</tissue>
    </source>
</reference>
<protein>
    <submittedName>
        <fullName evidence="1">Uncharacterized protein</fullName>
    </submittedName>
</protein>
<gene>
    <name evidence="1" type="ORF">RJ640_011479</name>
</gene>
<dbReference type="AlphaFoldDB" id="A0AA88UFZ9"/>
<keyword evidence="2" id="KW-1185">Reference proteome</keyword>
<comment type="caution">
    <text evidence="1">The sequence shown here is derived from an EMBL/GenBank/DDBJ whole genome shotgun (WGS) entry which is preliminary data.</text>
</comment>
<organism evidence="1 2">
    <name type="scientific">Escallonia rubra</name>
    <dbReference type="NCBI Taxonomy" id="112253"/>
    <lineage>
        <taxon>Eukaryota</taxon>
        <taxon>Viridiplantae</taxon>
        <taxon>Streptophyta</taxon>
        <taxon>Embryophyta</taxon>
        <taxon>Tracheophyta</taxon>
        <taxon>Spermatophyta</taxon>
        <taxon>Magnoliopsida</taxon>
        <taxon>eudicotyledons</taxon>
        <taxon>Gunneridae</taxon>
        <taxon>Pentapetalae</taxon>
        <taxon>asterids</taxon>
        <taxon>campanulids</taxon>
        <taxon>Escalloniales</taxon>
        <taxon>Escalloniaceae</taxon>
        <taxon>Escallonia</taxon>
    </lineage>
</organism>